<dbReference type="PANTHER" id="PTHR34544:SF3">
    <property type="entry name" value="OS07G0155200 PROTEIN"/>
    <property type="match status" value="1"/>
</dbReference>
<accession>A0A8T0VXW6</accession>
<sequence length="360" mass="39836">MSRRPAAVEDRDCRRSESQISGHQLAWTRRTARATWEAIDNHNSLPPPRPEPPAWRSARCSPGARRNVTAAPPSPSSSSAAAPFSSLRGAAPSRSTPASLSRRLYPDSPLHAARAWAQTRSLASDAARGGVGGRDDDDETREWAVEWEDSEDDGYDPEIGDGGDGGGVVLRDVKWGERALAAAQEVLAGHFGDDVAMFAFKVSPKGYVYVRLDKLTNKYGCPDIEEIESFNRLYKQKLDEIIETGEIPLDLAVEVSSPGAERLLKVPEDLDRFKDMAMRVQYLVEGDSNLDSKQNLLKDGIFLLESVDTQADHCVWKLADVKENRAEAGKGRPLNRKQKDWRLQTSFTSVKKVTLYLDSN</sequence>
<dbReference type="EMBL" id="CM029039">
    <property type="protein sequence ID" value="KAG2640000.1"/>
    <property type="molecule type" value="Genomic_DNA"/>
</dbReference>
<proteinExistence type="predicted"/>
<feature type="compositionally biased region" description="Low complexity" evidence="1">
    <location>
        <begin position="76"/>
        <end position="86"/>
    </location>
</feature>
<evidence type="ECO:0000259" key="2">
    <source>
        <dbReference type="Pfam" id="PF25498"/>
    </source>
</evidence>
<evidence type="ECO:0000313" key="4">
    <source>
        <dbReference type="Proteomes" id="UP000823388"/>
    </source>
</evidence>
<feature type="compositionally biased region" description="Basic and acidic residues" evidence="1">
    <location>
        <begin position="1"/>
        <end position="17"/>
    </location>
</feature>
<feature type="domain" description="DUF7912" evidence="2">
    <location>
        <begin position="263"/>
        <end position="356"/>
    </location>
</feature>
<dbReference type="Pfam" id="PF25498">
    <property type="entry name" value="DUF7912"/>
    <property type="match status" value="1"/>
</dbReference>
<dbReference type="AlphaFoldDB" id="A0A8T0VXW6"/>
<dbReference type="Proteomes" id="UP000823388">
    <property type="component" value="Chromosome 2K"/>
</dbReference>
<organism evidence="3 4">
    <name type="scientific">Panicum virgatum</name>
    <name type="common">Blackwell switchgrass</name>
    <dbReference type="NCBI Taxonomy" id="38727"/>
    <lineage>
        <taxon>Eukaryota</taxon>
        <taxon>Viridiplantae</taxon>
        <taxon>Streptophyta</taxon>
        <taxon>Embryophyta</taxon>
        <taxon>Tracheophyta</taxon>
        <taxon>Spermatophyta</taxon>
        <taxon>Magnoliopsida</taxon>
        <taxon>Liliopsida</taxon>
        <taxon>Poales</taxon>
        <taxon>Poaceae</taxon>
        <taxon>PACMAD clade</taxon>
        <taxon>Panicoideae</taxon>
        <taxon>Panicodae</taxon>
        <taxon>Paniceae</taxon>
        <taxon>Panicinae</taxon>
        <taxon>Panicum</taxon>
        <taxon>Panicum sect. Hiantes</taxon>
    </lineage>
</organism>
<reference evidence="3" key="1">
    <citation type="submission" date="2020-05" db="EMBL/GenBank/DDBJ databases">
        <title>WGS assembly of Panicum virgatum.</title>
        <authorList>
            <person name="Lovell J.T."/>
            <person name="Jenkins J."/>
            <person name="Shu S."/>
            <person name="Juenger T.E."/>
            <person name="Schmutz J."/>
        </authorList>
    </citation>
    <scope>NUCLEOTIDE SEQUENCE</scope>
    <source>
        <strain evidence="3">AP13</strain>
    </source>
</reference>
<keyword evidence="4" id="KW-1185">Reference proteome</keyword>
<gene>
    <name evidence="3" type="ORF">PVAP13_2KG054700</name>
</gene>
<evidence type="ECO:0000313" key="3">
    <source>
        <dbReference type="EMBL" id="KAG2640000.1"/>
    </source>
</evidence>
<comment type="caution">
    <text evidence="3">The sequence shown here is derived from an EMBL/GenBank/DDBJ whole genome shotgun (WGS) entry which is preliminary data.</text>
</comment>
<evidence type="ECO:0000256" key="1">
    <source>
        <dbReference type="SAM" id="MobiDB-lite"/>
    </source>
</evidence>
<protein>
    <recommendedName>
        <fullName evidence="2">DUF7912 domain-containing protein</fullName>
    </recommendedName>
</protein>
<feature type="region of interest" description="Disordered" evidence="1">
    <location>
        <begin position="1"/>
        <end position="103"/>
    </location>
</feature>
<dbReference type="PANTHER" id="PTHR34544">
    <property type="entry name" value="OSJNBA0006B20.18 PROTEIN"/>
    <property type="match status" value="1"/>
</dbReference>
<name>A0A8T0VXW6_PANVG</name>
<feature type="region of interest" description="Disordered" evidence="1">
    <location>
        <begin position="121"/>
        <end position="141"/>
    </location>
</feature>
<dbReference type="InterPro" id="IPR057234">
    <property type="entry name" value="DUF7912"/>
</dbReference>